<sequence>MSDIAPVPPGRRYDLDWIRVGAFLLLIFYHVGMFYVPWDWHVKSGYELPWLEPVMQLTSPWRLTLLFLVSGCATRFLADSFAARGKGAGALAGSRLLRLLPALLFAMFVIVPPQSYYEVFEHLRGLGVAEPGSHPGLSDFWLRYATASGGWCGPDGCLITPTWNHLWFVAYLLVYSLLLALLLAVPGVQRTLQAGADRVFRGWGLFVWPLLWLFAIRLFLAPAFEITHALVDDWYNHALSFAAFLFGFLVARSEPARRAFMAARWPALVLALISWATWAGYAWSFRADDAVPPEALRLAMRLVYAADQWAFIVAILGFGARWLNRGGPVLRYLTIGVFPFYIVHQTVIVVVGHHLADLGLPLFAEATLLIAATFAGCFLAYELARRTGWLGLLLGVRPARRPPPAALVAASQEG</sequence>
<evidence type="ECO:0000259" key="2">
    <source>
        <dbReference type="Pfam" id="PF01757"/>
    </source>
</evidence>
<feature type="transmembrane region" description="Helical" evidence="1">
    <location>
        <begin position="168"/>
        <end position="188"/>
    </location>
</feature>
<dbReference type="PANTHER" id="PTHR36927">
    <property type="entry name" value="BLR4337 PROTEIN"/>
    <property type="match status" value="1"/>
</dbReference>
<dbReference type="EMBL" id="FOZV01000004">
    <property type="protein sequence ID" value="SFS70445.1"/>
    <property type="molecule type" value="Genomic_DNA"/>
</dbReference>
<gene>
    <name evidence="3" type="ORF">SAMN05192570_2062</name>
</gene>
<name>A0A1I6S0D1_9CAUL</name>
<feature type="transmembrane region" description="Helical" evidence="1">
    <location>
        <begin position="362"/>
        <end position="381"/>
    </location>
</feature>
<dbReference type="OrthoDB" id="9809782at2"/>
<proteinExistence type="predicted"/>
<feature type="transmembrane region" description="Helical" evidence="1">
    <location>
        <begin position="58"/>
        <end position="78"/>
    </location>
</feature>
<dbReference type="PANTHER" id="PTHR36927:SF3">
    <property type="entry name" value="GLUCANS BIOSYNTHESIS PROTEIN C"/>
    <property type="match status" value="1"/>
</dbReference>
<dbReference type="Pfam" id="PF01757">
    <property type="entry name" value="Acyl_transf_3"/>
    <property type="match status" value="1"/>
</dbReference>
<dbReference type="GO" id="GO:0016747">
    <property type="term" value="F:acyltransferase activity, transferring groups other than amino-acyl groups"/>
    <property type="evidence" value="ECO:0007669"/>
    <property type="project" value="InterPro"/>
</dbReference>
<dbReference type="InterPro" id="IPR002656">
    <property type="entry name" value="Acyl_transf_3_dom"/>
</dbReference>
<feature type="transmembrane region" description="Helical" evidence="1">
    <location>
        <begin position="303"/>
        <end position="323"/>
    </location>
</feature>
<feature type="transmembrane region" description="Helical" evidence="1">
    <location>
        <begin position="263"/>
        <end position="283"/>
    </location>
</feature>
<organism evidence="3 4">
    <name type="scientific">Brevundimonas viscosa</name>
    <dbReference type="NCBI Taxonomy" id="871741"/>
    <lineage>
        <taxon>Bacteria</taxon>
        <taxon>Pseudomonadati</taxon>
        <taxon>Pseudomonadota</taxon>
        <taxon>Alphaproteobacteria</taxon>
        <taxon>Caulobacterales</taxon>
        <taxon>Caulobacteraceae</taxon>
        <taxon>Brevundimonas</taxon>
    </lineage>
</organism>
<evidence type="ECO:0000256" key="1">
    <source>
        <dbReference type="SAM" id="Phobius"/>
    </source>
</evidence>
<evidence type="ECO:0000313" key="3">
    <source>
        <dbReference type="EMBL" id="SFS70445.1"/>
    </source>
</evidence>
<keyword evidence="3" id="KW-0378">Hydrolase</keyword>
<keyword evidence="1" id="KW-0812">Transmembrane</keyword>
<feature type="transmembrane region" description="Helical" evidence="1">
    <location>
        <begin position="200"/>
        <end position="222"/>
    </location>
</feature>
<dbReference type="Proteomes" id="UP000198788">
    <property type="component" value="Unassembled WGS sequence"/>
</dbReference>
<dbReference type="RefSeq" id="WP_092309970.1">
    <property type="nucleotide sequence ID" value="NZ_FOZV01000004.1"/>
</dbReference>
<keyword evidence="3" id="KW-0012">Acyltransferase</keyword>
<protein>
    <submittedName>
        <fullName evidence="3">Peptidoglycan/LPS O-acetylase OafA/YrhL, contains acyltransferase and SGNH-hydrolase domains</fullName>
    </submittedName>
</protein>
<dbReference type="InterPro" id="IPR050623">
    <property type="entry name" value="Glucan_succinyl_AcylTrfase"/>
</dbReference>
<reference evidence="4" key="1">
    <citation type="submission" date="2016-10" db="EMBL/GenBank/DDBJ databases">
        <authorList>
            <person name="Varghese N."/>
            <person name="Submissions S."/>
        </authorList>
    </citation>
    <scope>NUCLEOTIDE SEQUENCE [LARGE SCALE GENOMIC DNA]</scope>
    <source>
        <strain evidence="4">CGMCC 1.10683</strain>
    </source>
</reference>
<feature type="domain" description="Acyltransferase 3" evidence="2">
    <location>
        <begin position="13"/>
        <end position="381"/>
    </location>
</feature>
<dbReference type="STRING" id="871741.SAMN05192570_2062"/>
<evidence type="ECO:0000313" key="4">
    <source>
        <dbReference type="Proteomes" id="UP000198788"/>
    </source>
</evidence>
<feature type="transmembrane region" description="Helical" evidence="1">
    <location>
        <begin position="99"/>
        <end position="117"/>
    </location>
</feature>
<feature type="transmembrane region" description="Helical" evidence="1">
    <location>
        <begin position="335"/>
        <end position="356"/>
    </location>
</feature>
<keyword evidence="3" id="KW-0808">Transferase</keyword>
<feature type="transmembrane region" description="Helical" evidence="1">
    <location>
        <begin position="234"/>
        <end position="251"/>
    </location>
</feature>
<keyword evidence="1" id="KW-1133">Transmembrane helix</keyword>
<dbReference type="GO" id="GO:0016787">
    <property type="term" value="F:hydrolase activity"/>
    <property type="evidence" value="ECO:0007669"/>
    <property type="project" value="UniProtKB-KW"/>
</dbReference>
<keyword evidence="4" id="KW-1185">Reference proteome</keyword>
<keyword evidence="1" id="KW-0472">Membrane</keyword>
<accession>A0A1I6S0D1</accession>
<dbReference type="AlphaFoldDB" id="A0A1I6S0D1"/>
<feature type="transmembrane region" description="Helical" evidence="1">
    <location>
        <begin position="20"/>
        <end position="38"/>
    </location>
</feature>